<feature type="region of interest" description="Disordered" evidence="2">
    <location>
        <begin position="591"/>
        <end position="648"/>
    </location>
</feature>
<name>A0A1S3DN89_DIACI</name>
<feature type="coiled-coil region" evidence="1">
    <location>
        <begin position="944"/>
        <end position="999"/>
    </location>
</feature>
<dbReference type="RefSeq" id="XP_026688100.1">
    <property type="nucleotide sequence ID" value="XM_026832299.1"/>
</dbReference>
<dbReference type="PaxDb" id="121845-A0A1S3DN89"/>
<dbReference type="RefSeq" id="XP_008484937.2">
    <property type="nucleotide sequence ID" value="XM_008486715.2"/>
</dbReference>
<evidence type="ECO:0000313" key="4">
    <source>
        <dbReference type="RefSeq" id="XP_008484937.2"/>
    </source>
</evidence>
<feature type="region of interest" description="Disordered" evidence="2">
    <location>
        <begin position="65"/>
        <end position="93"/>
    </location>
</feature>
<keyword evidence="1" id="KW-0175">Coiled coil</keyword>
<dbReference type="GeneID" id="103521605"/>
<accession>A0A1S3DN89</accession>
<evidence type="ECO:0000256" key="1">
    <source>
        <dbReference type="SAM" id="Coils"/>
    </source>
</evidence>
<keyword evidence="3" id="KW-1185">Reference proteome</keyword>
<dbReference type="AlphaFoldDB" id="A0A1S3DN89"/>
<dbReference type="Proteomes" id="UP000079169">
    <property type="component" value="Unplaced"/>
</dbReference>
<feature type="compositionally biased region" description="Basic and acidic residues" evidence="2">
    <location>
        <begin position="608"/>
        <end position="625"/>
    </location>
</feature>
<feature type="compositionally biased region" description="Polar residues" evidence="2">
    <location>
        <begin position="431"/>
        <end position="443"/>
    </location>
</feature>
<organism evidence="3 4">
    <name type="scientific">Diaphorina citri</name>
    <name type="common">Asian citrus psyllid</name>
    <dbReference type="NCBI Taxonomy" id="121845"/>
    <lineage>
        <taxon>Eukaryota</taxon>
        <taxon>Metazoa</taxon>
        <taxon>Ecdysozoa</taxon>
        <taxon>Arthropoda</taxon>
        <taxon>Hexapoda</taxon>
        <taxon>Insecta</taxon>
        <taxon>Pterygota</taxon>
        <taxon>Neoptera</taxon>
        <taxon>Paraneoptera</taxon>
        <taxon>Hemiptera</taxon>
        <taxon>Sternorrhyncha</taxon>
        <taxon>Psylloidea</taxon>
        <taxon>Psyllidae</taxon>
        <taxon>Diaphorininae</taxon>
        <taxon>Diaphorina</taxon>
    </lineage>
</organism>
<feature type="region of interest" description="Disordered" evidence="2">
    <location>
        <begin position="421"/>
        <end position="468"/>
    </location>
</feature>
<proteinExistence type="predicted"/>
<feature type="compositionally biased region" description="Basic and acidic residues" evidence="2">
    <location>
        <begin position="638"/>
        <end position="648"/>
    </location>
</feature>
<reference evidence="4 5" key="1">
    <citation type="submission" date="2025-04" db="UniProtKB">
        <authorList>
            <consortium name="RefSeq"/>
        </authorList>
    </citation>
    <scope>IDENTIFICATION</scope>
</reference>
<sequence length="1133" mass="129868">MISSLSKYFYKTCEEDQSLNGNTTYKEEQKTLNIESIKTTDFLRKLRKIDSTENILNLVQVTEYKKTPRRESRQSKSKKKLKNINTDPEKDDKVLENTGLSTVTDTTSRTKEQSECDNMANPTKISRKEKGENINFLSKQDDRTSSYESVVNEMPLERKPSNEHIPILLAQSNSELKKELNEISQNPQQIKKTQSGEDIFFIDSSCYSPFNLKCKLMEKKDNLVLSTSKSDLKTNIIPSTSKSNLGGSSVQPKVSNSFFEFKFRTEIDEAESEPITDRSSKLCVDSESLTELMKKQLSSVSLEKKLSTDVSLARLSSIPSIPSSSEYTNSGLETPHNSSKIGNSVEKIVKQINLQAASKTDIRDKTDSDFEETAVLFTRESKSNDSIYSKRLNLETSKIPILTRLDNVIHPVQTKLEETLNDNDQARVQVKETSSSENTTSLQGKIENIPKSSRNTQSSQENRSTVNRKISFISKKSIPVFPYKRSFTHQVRVKPEKTGELSSSRKRPDLTRNSTKITVPRNDKQNQPKMNNIKSKLSIFNSGLSYDRSQRSSFIANPKRHFIKPKETSSRLINPGISYIRYRSYSSLISQSKHEDNSKGNKNASQISKRDNSSHIKPESNDSHKTLKAKSATPKRLQLRDQKSKENKNMSIVTNMIITEVSDRGECEETNLNNQIDTCKALKEEIMGKINEYEKSIQKVYKLKNDLISNPKNTPSKNMINLCFLNDDTVNIISKVNAVEKIQLKERLADPESYVNNATEKVKEELKNYYNFVQSKIREAYSENRGMKTTNVNETLIDTERELELKNQEIANSVCGALNFIADENQSLSQYCKELIKTNDECNEKLMEKLIWLEKENENLSMQIFNWKKSSSSNKTRLDDLLEEKKKDGQISDIMKMYNDIEMKNNYHAQLVENFMKSVKMIEIKIEHHSKHLESKAEKTASQMAIAEMKRTSLEETIEHLKQRLDHSQREFQELTNKVNEFRKNIFKLKNKNKALSKELIKYKYPVHLEKNIQKMIALRNLLVRTSEGALPVQDTHLLDIMRSIDTDEYFPMLDTPSSYVDSFHQMNSISTTSNELLMRKSTHNTLDIQPTPSTTKTTHIRDHGESLSNVQFSVRDISPVGSANIIDYNLFG</sequence>
<gene>
    <name evidence="4 5" type="primary">LOC103521605</name>
</gene>
<evidence type="ECO:0000256" key="2">
    <source>
        <dbReference type="SAM" id="MobiDB-lite"/>
    </source>
</evidence>
<evidence type="ECO:0000313" key="3">
    <source>
        <dbReference type="Proteomes" id="UP000079169"/>
    </source>
</evidence>
<feature type="compositionally biased region" description="Polar residues" evidence="2">
    <location>
        <begin position="450"/>
        <end position="468"/>
    </location>
</feature>
<protein>
    <submittedName>
        <fullName evidence="4">Myosin-13-like isoform X1</fullName>
    </submittedName>
    <submittedName>
        <fullName evidence="5">Myosin-13-like isoform X2</fullName>
    </submittedName>
</protein>
<feature type="compositionally biased region" description="Basic and acidic residues" evidence="2">
    <location>
        <begin position="65"/>
        <end position="74"/>
    </location>
</feature>
<dbReference type="KEGG" id="dci:103521605"/>
<feature type="region of interest" description="Disordered" evidence="2">
    <location>
        <begin position="491"/>
        <end position="531"/>
    </location>
</feature>
<evidence type="ECO:0000313" key="5">
    <source>
        <dbReference type="RefSeq" id="XP_026688100.1"/>
    </source>
</evidence>